<keyword evidence="6" id="KW-0067">ATP-binding</keyword>
<feature type="domain" description="Lysidine-tRNA(Ile) synthetase C-terminal" evidence="9">
    <location>
        <begin position="383"/>
        <end position="453"/>
    </location>
</feature>
<evidence type="ECO:0000256" key="8">
    <source>
        <dbReference type="HAMAP-Rule" id="MF_01161"/>
    </source>
</evidence>
<evidence type="ECO:0000259" key="9">
    <source>
        <dbReference type="SMART" id="SM00977"/>
    </source>
</evidence>
<keyword evidence="3 8" id="KW-0436">Ligase</keyword>
<dbReference type="SMART" id="SM00977">
    <property type="entry name" value="TilS_C"/>
    <property type="match status" value="1"/>
</dbReference>
<dbReference type="InterPro" id="IPR012795">
    <property type="entry name" value="tRNA_Ile_lys_synt_N"/>
</dbReference>
<evidence type="ECO:0000256" key="7">
    <source>
        <dbReference type="ARBA" id="ARBA00048539"/>
    </source>
</evidence>
<protein>
    <recommendedName>
        <fullName evidence="8">tRNA(Ile)-lysidine synthase</fullName>
        <ecNumber evidence="8">6.3.4.19</ecNumber>
    </recommendedName>
    <alternativeName>
        <fullName evidence="8">tRNA(Ile)-2-lysyl-cytidine synthase</fullName>
    </alternativeName>
    <alternativeName>
        <fullName evidence="8">tRNA(Ile)-lysidine synthetase</fullName>
    </alternativeName>
</protein>
<evidence type="ECO:0000256" key="6">
    <source>
        <dbReference type="ARBA" id="ARBA00022840"/>
    </source>
</evidence>
<keyword evidence="2 8" id="KW-0963">Cytoplasm</keyword>
<comment type="subcellular location">
    <subcellularLocation>
        <location evidence="1 8">Cytoplasm</location>
    </subcellularLocation>
</comment>
<dbReference type="Pfam" id="PF01171">
    <property type="entry name" value="ATP_bind_3"/>
    <property type="match status" value="1"/>
</dbReference>
<dbReference type="InterPro" id="IPR014729">
    <property type="entry name" value="Rossmann-like_a/b/a_fold"/>
</dbReference>
<sequence length="474" mass="56526">MLLTQVESFIKEKQLLANKDRVLVAVSTGVDSMVLLHILEILQKKRGFDLGVVHVNHKLRAASDQEEIFLRNYCEKRNLPFYVTRWKYPPTRGIEEKARVFRYSFFEETMRTYDYQVLATAHHSDDQIETMMMKMIRDGNLFSAKGILASQPFEKKYTLIRPLLELSKEDILHYSQEEKLDYFEDQTNVLLDAQRNRIRHRIVPLLKKENKQVLQHFQQLSQQLSAAQEVITQQQEKWYRTITIEQPKVFEIDVYGYLALSKAQRLFYLQELAKKARQYYDLTLSAKQIEQVTKLLEKEKAHWQVDITSTWQFQKSYGQLFLRQNIPNTDKNEAYTLHVGESLFLSENEWLGFFPIDKIKIPKKVKFWLEYRQELTLEFPSTVQLRRWRAGDRIQLSEQLNKKISRFFIDKKIPQTLRNQTWVITDHKDNVLGLLPYVFSYLCITKETAKIHYVLLYKYRKPKLEGETNAGKRY</sequence>
<dbReference type="Gene3D" id="3.40.50.620">
    <property type="entry name" value="HUPs"/>
    <property type="match status" value="1"/>
</dbReference>
<keyword evidence="5" id="KW-0547">Nucleotide-binding</keyword>
<gene>
    <name evidence="8 10" type="primary">tilS</name>
    <name evidence="10" type="ORF">GCM10019998_10110</name>
</gene>
<evidence type="ECO:0000256" key="4">
    <source>
        <dbReference type="ARBA" id="ARBA00022694"/>
    </source>
</evidence>
<dbReference type="NCBIfam" id="TIGR02433">
    <property type="entry name" value="lysidine_TilS_C"/>
    <property type="match status" value="1"/>
</dbReference>
<dbReference type="EC" id="6.3.4.19" evidence="8"/>
<evidence type="ECO:0000313" key="10">
    <source>
        <dbReference type="EMBL" id="GAA3015845.1"/>
    </source>
</evidence>
<evidence type="ECO:0000313" key="11">
    <source>
        <dbReference type="Proteomes" id="UP001501577"/>
    </source>
</evidence>
<keyword evidence="11" id="KW-1185">Reference proteome</keyword>
<dbReference type="InterPro" id="IPR011063">
    <property type="entry name" value="TilS/TtcA_N"/>
</dbReference>
<reference evidence="10 11" key="1">
    <citation type="journal article" date="2019" name="Int. J. Syst. Evol. Microbiol.">
        <title>The Global Catalogue of Microorganisms (GCM) 10K type strain sequencing project: providing services to taxonomists for standard genome sequencing and annotation.</title>
        <authorList>
            <consortium name="The Broad Institute Genomics Platform"/>
            <consortium name="The Broad Institute Genome Sequencing Center for Infectious Disease"/>
            <person name="Wu L."/>
            <person name="Ma J."/>
        </authorList>
    </citation>
    <scope>NUCLEOTIDE SEQUENCE [LARGE SCALE GENOMIC DNA]</scope>
    <source>
        <strain evidence="10 11">JCM 8736</strain>
    </source>
</reference>
<dbReference type="SUPFAM" id="SSF52402">
    <property type="entry name" value="Adenine nucleotide alpha hydrolases-like"/>
    <property type="match status" value="1"/>
</dbReference>
<name>A0ABN3Y6F1_9ENTE</name>
<dbReference type="PANTHER" id="PTHR43033">
    <property type="entry name" value="TRNA(ILE)-LYSIDINE SYNTHASE-RELATED"/>
    <property type="match status" value="1"/>
</dbReference>
<proteinExistence type="inferred from homology"/>
<evidence type="ECO:0000256" key="5">
    <source>
        <dbReference type="ARBA" id="ARBA00022741"/>
    </source>
</evidence>
<comment type="caution">
    <text evidence="10">The sequence shown here is derived from an EMBL/GenBank/DDBJ whole genome shotgun (WGS) entry which is preliminary data.</text>
</comment>
<comment type="similarity">
    <text evidence="8">Belongs to the tRNA(Ile)-lysidine synthase family.</text>
</comment>
<dbReference type="InterPro" id="IPR012094">
    <property type="entry name" value="tRNA_Ile_lys_synt"/>
</dbReference>
<dbReference type="CDD" id="cd01992">
    <property type="entry name" value="TilS_N"/>
    <property type="match status" value="1"/>
</dbReference>
<dbReference type="NCBIfam" id="TIGR02432">
    <property type="entry name" value="lysidine_TilS_N"/>
    <property type="match status" value="1"/>
</dbReference>
<evidence type="ECO:0000256" key="1">
    <source>
        <dbReference type="ARBA" id="ARBA00004496"/>
    </source>
</evidence>
<comment type="caution">
    <text evidence="8">Lacks conserved residue(s) required for the propagation of feature annotation.</text>
</comment>
<evidence type="ECO:0000256" key="3">
    <source>
        <dbReference type="ARBA" id="ARBA00022598"/>
    </source>
</evidence>
<dbReference type="RefSeq" id="WP_068708968.1">
    <property type="nucleotide sequence ID" value="NZ_BAAAXQ010000029.1"/>
</dbReference>
<dbReference type="PANTHER" id="PTHR43033:SF1">
    <property type="entry name" value="TRNA(ILE)-LYSIDINE SYNTHASE-RELATED"/>
    <property type="match status" value="1"/>
</dbReference>
<evidence type="ECO:0000256" key="2">
    <source>
        <dbReference type="ARBA" id="ARBA00022490"/>
    </source>
</evidence>
<keyword evidence="4 8" id="KW-0819">tRNA processing</keyword>
<comment type="function">
    <text evidence="8">Ligates lysine onto the cytidine present at position 34 of the AUA codon-specific tRNA(Ile) that contains the anticodon CAU, in an ATP-dependent manner. Cytidine is converted to lysidine, thus changing the amino acid specificity of the tRNA from methionine to isoleucine.</text>
</comment>
<comment type="catalytic activity">
    <reaction evidence="7 8">
        <text>cytidine(34) in tRNA(Ile2) + L-lysine + ATP = lysidine(34) in tRNA(Ile2) + AMP + diphosphate + H(+)</text>
        <dbReference type="Rhea" id="RHEA:43744"/>
        <dbReference type="Rhea" id="RHEA-COMP:10625"/>
        <dbReference type="Rhea" id="RHEA-COMP:10670"/>
        <dbReference type="ChEBI" id="CHEBI:15378"/>
        <dbReference type="ChEBI" id="CHEBI:30616"/>
        <dbReference type="ChEBI" id="CHEBI:32551"/>
        <dbReference type="ChEBI" id="CHEBI:33019"/>
        <dbReference type="ChEBI" id="CHEBI:82748"/>
        <dbReference type="ChEBI" id="CHEBI:83665"/>
        <dbReference type="ChEBI" id="CHEBI:456215"/>
        <dbReference type="EC" id="6.3.4.19"/>
    </reaction>
</comment>
<dbReference type="Proteomes" id="UP001501577">
    <property type="component" value="Unassembled WGS sequence"/>
</dbReference>
<dbReference type="EMBL" id="BAAAXQ010000029">
    <property type="protein sequence ID" value="GAA3015845.1"/>
    <property type="molecule type" value="Genomic_DNA"/>
</dbReference>
<organism evidence="10 11">
    <name type="scientific">Tetragenococcus solitarius</name>
    <dbReference type="NCBI Taxonomy" id="71453"/>
    <lineage>
        <taxon>Bacteria</taxon>
        <taxon>Bacillati</taxon>
        <taxon>Bacillota</taxon>
        <taxon>Bacilli</taxon>
        <taxon>Lactobacillales</taxon>
        <taxon>Enterococcaceae</taxon>
        <taxon>Tetragenococcus</taxon>
    </lineage>
</organism>
<dbReference type="InterPro" id="IPR012796">
    <property type="entry name" value="Lysidine-tRNA-synth_C"/>
</dbReference>
<dbReference type="SUPFAM" id="SSF56037">
    <property type="entry name" value="PheT/TilS domain"/>
    <property type="match status" value="1"/>
</dbReference>
<accession>A0ABN3Y6F1</accession>
<dbReference type="HAMAP" id="MF_01161">
    <property type="entry name" value="tRNA_Ile_lys_synt"/>
    <property type="match status" value="1"/>
</dbReference>